<organism evidence="2 3">
    <name type="scientific">Emiliania huxleyi (strain CCMP1516)</name>
    <dbReference type="NCBI Taxonomy" id="280463"/>
    <lineage>
        <taxon>Eukaryota</taxon>
        <taxon>Haptista</taxon>
        <taxon>Haptophyta</taxon>
        <taxon>Prymnesiophyceae</taxon>
        <taxon>Isochrysidales</taxon>
        <taxon>Noelaerhabdaceae</taxon>
        <taxon>Emiliania</taxon>
    </lineage>
</organism>
<dbReference type="HOGENOM" id="CLU_055207_0_0_1"/>
<dbReference type="GeneID" id="17264202"/>
<dbReference type="eggNOG" id="ENOG502S8NH">
    <property type="taxonomic scope" value="Eukaryota"/>
</dbReference>
<keyword evidence="3" id="KW-1185">Reference proteome</keyword>
<evidence type="ECO:0000313" key="2">
    <source>
        <dbReference type="EnsemblProtists" id="EOD18657"/>
    </source>
</evidence>
<dbReference type="Proteomes" id="UP000013827">
    <property type="component" value="Unassembled WGS sequence"/>
</dbReference>
<reference evidence="3" key="1">
    <citation type="journal article" date="2013" name="Nature">
        <title>Pan genome of the phytoplankton Emiliania underpins its global distribution.</title>
        <authorList>
            <person name="Read B.A."/>
            <person name="Kegel J."/>
            <person name="Klute M.J."/>
            <person name="Kuo A."/>
            <person name="Lefebvre S.C."/>
            <person name="Maumus F."/>
            <person name="Mayer C."/>
            <person name="Miller J."/>
            <person name="Monier A."/>
            <person name="Salamov A."/>
            <person name="Young J."/>
            <person name="Aguilar M."/>
            <person name="Claverie J.M."/>
            <person name="Frickenhaus S."/>
            <person name="Gonzalez K."/>
            <person name="Herman E.K."/>
            <person name="Lin Y.C."/>
            <person name="Napier J."/>
            <person name="Ogata H."/>
            <person name="Sarno A.F."/>
            <person name="Shmutz J."/>
            <person name="Schroeder D."/>
            <person name="de Vargas C."/>
            <person name="Verret F."/>
            <person name="von Dassow P."/>
            <person name="Valentin K."/>
            <person name="Van de Peer Y."/>
            <person name="Wheeler G."/>
            <person name="Dacks J.B."/>
            <person name="Delwiche C.F."/>
            <person name="Dyhrman S.T."/>
            <person name="Glockner G."/>
            <person name="John U."/>
            <person name="Richards T."/>
            <person name="Worden A.Z."/>
            <person name="Zhang X."/>
            <person name="Grigoriev I.V."/>
            <person name="Allen A.E."/>
            <person name="Bidle K."/>
            <person name="Borodovsky M."/>
            <person name="Bowler C."/>
            <person name="Brownlee C."/>
            <person name="Cock J.M."/>
            <person name="Elias M."/>
            <person name="Gladyshev V.N."/>
            <person name="Groth M."/>
            <person name="Guda C."/>
            <person name="Hadaegh A."/>
            <person name="Iglesias-Rodriguez M.D."/>
            <person name="Jenkins J."/>
            <person name="Jones B.M."/>
            <person name="Lawson T."/>
            <person name="Leese F."/>
            <person name="Lindquist E."/>
            <person name="Lobanov A."/>
            <person name="Lomsadze A."/>
            <person name="Malik S.B."/>
            <person name="Marsh M.E."/>
            <person name="Mackinder L."/>
            <person name="Mock T."/>
            <person name="Mueller-Roeber B."/>
            <person name="Pagarete A."/>
            <person name="Parker M."/>
            <person name="Probert I."/>
            <person name="Quesneville H."/>
            <person name="Raines C."/>
            <person name="Rensing S.A."/>
            <person name="Riano-Pachon D.M."/>
            <person name="Richier S."/>
            <person name="Rokitta S."/>
            <person name="Shiraiwa Y."/>
            <person name="Soanes D.M."/>
            <person name="van der Giezen M."/>
            <person name="Wahlund T.M."/>
            <person name="Williams B."/>
            <person name="Wilson W."/>
            <person name="Wolfe G."/>
            <person name="Wurch L.L."/>
        </authorList>
    </citation>
    <scope>NUCLEOTIDE SEQUENCE</scope>
</reference>
<evidence type="ECO:0008006" key="4">
    <source>
        <dbReference type="Google" id="ProtNLM"/>
    </source>
</evidence>
<accession>A0A0D3J572</accession>
<dbReference type="RefSeq" id="XP_005771086.1">
    <property type="nucleotide sequence ID" value="XM_005771029.1"/>
</dbReference>
<name>A0A0D3J572_EMIH1</name>
<feature type="region of interest" description="Disordered" evidence="1">
    <location>
        <begin position="124"/>
        <end position="157"/>
    </location>
</feature>
<evidence type="ECO:0000313" key="3">
    <source>
        <dbReference type="Proteomes" id="UP000013827"/>
    </source>
</evidence>
<evidence type="ECO:0000256" key="1">
    <source>
        <dbReference type="SAM" id="MobiDB-lite"/>
    </source>
</evidence>
<sequence>MAASPAIDLRESLEALFRNAGVPDDFYRRYKERLLDMDVGDAGDLLEEVALKGMASLRIQQRQAEKLRRYLLGRRGWEEAAAVLASFGRLSLDDTPPGVAAGDQAAGGAASASALDGMDVEGGYASAEEDAGPAGGWPAAAAGSKMEPGCSRSGAGTSAAAAGGEGAALASGEACAPSFSSSVRPRDPAVGGSTAEAIAEAAVEAVYGALVLEALEEWAGASACNPLDVSKDARGMGLECKDCFEEFYRGFGVEPWLWRRAMREGWSELGDFSREEMEAAEEEMRRGDCIAAYGLQISQLGEWCCDDCLEGYLGGGFGDYSELRRGRAPYSSNPWIGRARDLSWMRQGPIAVTQRERLLAEERAEAAAARAARGGGGGGGGRRSRDGRRREARSAARWARGVECDERAIERAFEGTGEERPARWAGLFDGA</sequence>
<dbReference type="EnsemblProtists" id="EOD18657">
    <property type="protein sequence ID" value="EOD18657"/>
    <property type="gene ID" value="EMIHUDRAFT_118331"/>
</dbReference>
<dbReference type="AlphaFoldDB" id="A0A0D3J572"/>
<feature type="compositionally biased region" description="Low complexity" evidence="1">
    <location>
        <begin position="136"/>
        <end position="157"/>
    </location>
</feature>
<feature type="region of interest" description="Disordered" evidence="1">
    <location>
        <begin position="369"/>
        <end position="390"/>
    </location>
</feature>
<dbReference type="KEGG" id="ehx:EMIHUDRAFT_118331"/>
<proteinExistence type="predicted"/>
<reference evidence="2" key="2">
    <citation type="submission" date="2024-10" db="UniProtKB">
        <authorList>
            <consortium name="EnsemblProtists"/>
        </authorList>
    </citation>
    <scope>IDENTIFICATION</scope>
</reference>
<dbReference type="PaxDb" id="2903-EOD18657"/>
<protein>
    <recommendedName>
        <fullName evidence="4">SAM domain-containing protein</fullName>
    </recommendedName>
</protein>